<dbReference type="AlphaFoldDB" id="A0A2G8RNQ1"/>
<keyword evidence="2" id="KW-1185">Reference proteome</keyword>
<name>A0A2G8RNQ1_9APHY</name>
<dbReference type="Proteomes" id="UP000230002">
    <property type="component" value="Unassembled WGS sequence"/>
</dbReference>
<protein>
    <submittedName>
        <fullName evidence="1">Uncharacterized protein</fullName>
    </submittedName>
</protein>
<evidence type="ECO:0000313" key="2">
    <source>
        <dbReference type="Proteomes" id="UP000230002"/>
    </source>
</evidence>
<comment type="caution">
    <text evidence="1">The sequence shown here is derived from an EMBL/GenBank/DDBJ whole genome shotgun (WGS) entry which is preliminary data.</text>
</comment>
<reference evidence="1 2" key="1">
    <citation type="journal article" date="2015" name="Sci. Rep.">
        <title>Chromosome-level genome map provides insights into diverse defense mechanisms in the medicinal fungus Ganoderma sinense.</title>
        <authorList>
            <person name="Zhu Y."/>
            <person name="Xu J."/>
            <person name="Sun C."/>
            <person name="Zhou S."/>
            <person name="Xu H."/>
            <person name="Nelson D.R."/>
            <person name="Qian J."/>
            <person name="Song J."/>
            <person name="Luo H."/>
            <person name="Xiang L."/>
            <person name="Li Y."/>
            <person name="Xu Z."/>
            <person name="Ji A."/>
            <person name="Wang L."/>
            <person name="Lu S."/>
            <person name="Hayward A."/>
            <person name="Sun W."/>
            <person name="Li X."/>
            <person name="Schwartz D.C."/>
            <person name="Wang Y."/>
            <person name="Chen S."/>
        </authorList>
    </citation>
    <scope>NUCLEOTIDE SEQUENCE [LARGE SCALE GENOMIC DNA]</scope>
    <source>
        <strain evidence="1 2">ZZ0214-1</strain>
    </source>
</reference>
<dbReference type="EMBL" id="AYKW01000069">
    <property type="protein sequence ID" value="PIL22948.1"/>
    <property type="molecule type" value="Genomic_DNA"/>
</dbReference>
<sequence>MSTPSHGGYRPAKLEPTPRYPHIILALNIVSITPPRFHWLIFVPAPGEDEDEVEVEVGTKVHAIRLFRRAFGSPNPAEIWRFEATTFTLSTSGSVVAAAIIGQLKDKTEKQLVDLLEEIPMDIPPWTETCLPQRRPLSSGMNA</sequence>
<accession>A0A2G8RNQ1</accession>
<gene>
    <name evidence="1" type="ORF">GSI_15644</name>
</gene>
<evidence type="ECO:0000313" key="1">
    <source>
        <dbReference type="EMBL" id="PIL22948.1"/>
    </source>
</evidence>
<dbReference type="OrthoDB" id="3016366at2759"/>
<proteinExistence type="predicted"/>
<organism evidence="1 2">
    <name type="scientific">Ganoderma sinense ZZ0214-1</name>
    <dbReference type="NCBI Taxonomy" id="1077348"/>
    <lineage>
        <taxon>Eukaryota</taxon>
        <taxon>Fungi</taxon>
        <taxon>Dikarya</taxon>
        <taxon>Basidiomycota</taxon>
        <taxon>Agaricomycotina</taxon>
        <taxon>Agaricomycetes</taxon>
        <taxon>Polyporales</taxon>
        <taxon>Polyporaceae</taxon>
        <taxon>Ganoderma</taxon>
    </lineage>
</organism>